<evidence type="ECO:0000313" key="3">
    <source>
        <dbReference type="Proteomes" id="UP000653797"/>
    </source>
</evidence>
<evidence type="ECO:0000313" key="2">
    <source>
        <dbReference type="EMBL" id="MBD2754171.1"/>
    </source>
</evidence>
<keyword evidence="3" id="KW-1185">Reference proteome</keyword>
<evidence type="ECO:0000259" key="1">
    <source>
        <dbReference type="SMART" id="SM00953"/>
    </source>
</evidence>
<name>A0A927B2K0_9BACT</name>
<dbReference type="EMBL" id="JACXAA010000005">
    <property type="protein sequence ID" value="MBD2754171.1"/>
    <property type="molecule type" value="Genomic_DNA"/>
</dbReference>
<gene>
    <name evidence="2" type="ORF">IC230_14785</name>
</gene>
<feature type="domain" description="RES" evidence="1">
    <location>
        <begin position="14"/>
        <end position="139"/>
    </location>
</feature>
<sequence length="152" mass="17199">MEVYRLSNARRADDLTGTGARLAGGRWNYVGTPVLYTAGSRALATLEVLVHSPLSYIPDYYRMLTIRVPDDSIVSVPLEQLPDGWNTLTPPTSIKDITENWLANNRFLLLKVPSAVVEGEYNFLINPTHHRSSEVTIVSKQPYRFDPRLLRE</sequence>
<reference evidence="2" key="1">
    <citation type="submission" date="2020-09" db="EMBL/GenBank/DDBJ databases">
        <authorList>
            <person name="Kim M.K."/>
        </authorList>
    </citation>
    <scope>NUCLEOTIDE SEQUENCE</scope>
    <source>
        <strain evidence="2">BT704</strain>
    </source>
</reference>
<dbReference type="RefSeq" id="WP_191039815.1">
    <property type="nucleotide sequence ID" value="NZ_JACXAA010000005.1"/>
</dbReference>
<dbReference type="InterPro" id="IPR014914">
    <property type="entry name" value="RES_dom"/>
</dbReference>
<dbReference type="Proteomes" id="UP000653797">
    <property type="component" value="Unassembled WGS sequence"/>
</dbReference>
<dbReference type="SMART" id="SM00953">
    <property type="entry name" value="RES"/>
    <property type="match status" value="1"/>
</dbReference>
<protein>
    <submittedName>
        <fullName evidence="2">RES family NAD+ phosphorylase</fullName>
    </submittedName>
</protein>
<organism evidence="2 3">
    <name type="scientific">Spirosoma validum</name>
    <dbReference type="NCBI Taxonomy" id="2771355"/>
    <lineage>
        <taxon>Bacteria</taxon>
        <taxon>Pseudomonadati</taxon>
        <taxon>Bacteroidota</taxon>
        <taxon>Cytophagia</taxon>
        <taxon>Cytophagales</taxon>
        <taxon>Cytophagaceae</taxon>
        <taxon>Spirosoma</taxon>
    </lineage>
</organism>
<dbReference type="AlphaFoldDB" id="A0A927B2K0"/>
<comment type="caution">
    <text evidence="2">The sequence shown here is derived from an EMBL/GenBank/DDBJ whole genome shotgun (WGS) entry which is preliminary data.</text>
</comment>
<dbReference type="Pfam" id="PF08808">
    <property type="entry name" value="RES"/>
    <property type="match status" value="1"/>
</dbReference>
<accession>A0A927B2K0</accession>
<proteinExistence type="predicted"/>